<feature type="coiled-coil region" evidence="1">
    <location>
        <begin position="204"/>
        <end position="288"/>
    </location>
</feature>
<protein>
    <submittedName>
        <fullName evidence="3">Uncharacterized protein</fullName>
    </submittedName>
</protein>
<reference evidence="3" key="1">
    <citation type="submission" date="2023-07" db="EMBL/GenBank/DDBJ databases">
        <authorList>
            <consortium name="AG Swart"/>
            <person name="Singh M."/>
            <person name="Singh A."/>
            <person name="Seah K."/>
            <person name="Emmerich C."/>
        </authorList>
    </citation>
    <scope>NUCLEOTIDE SEQUENCE</scope>
    <source>
        <strain evidence="3">DP1</strain>
    </source>
</reference>
<feature type="region of interest" description="Disordered" evidence="2">
    <location>
        <begin position="854"/>
        <end position="880"/>
    </location>
</feature>
<feature type="compositionally biased region" description="Basic and acidic residues" evidence="2">
    <location>
        <begin position="860"/>
        <end position="869"/>
    </location>
</feature>
<gene>
    <name evidence="3" type="ORF">ECRASSUSDP1_LOCUS25057</name>
</gene>
<keyword evidence="4" id="KW-1185">Reference proteome</keyword>
<name>A0AAD1Y5Y2_EUPCR</name>
<proteinExistence type="predicted"/>
<feature type="coiled-coil region" evidence="1">
    <location>
        <begin position="329"/>
        <end position="480"/>
    </location>
</feature>
<keyword evidence="1" id="KW-0175">Coiled coil</keyword>
<comment type="caution">
    <text evidence="3">The sequence shown here is derived from an EMBL/GenBank/DDBJ whole genome shotgun (WGS) entry which is preliminary data.</text>
</comment>
<feature type="coiled-coil region" evidence="1">
    <location>
        <begin position="782"/>
        <end position="809"/>
    </location>
</feature>
<dbReference type="EMBL" id="CAMPGE010025833">
    <property type="protein sequence ID" value="CAI2383552.1"/>
    <property type="molecule type" value="Genomic_DNA"/>
</dbReference>
<feature type="coiled-coil region" evidence="1">
    <location>
        <begin position="555"/>
        <end position="629"/>
    </location>
</feature>
<evidence type="ECO:0000313" key="3">
    <source>
        <dbReference type="EMBL" id="CAI2383552.1"/>
    </source>
</evidence>
<evidence type="ECO:0000256" key="2">
    <source>
        <dbReference type="SAM" id="MobiDB-lite"/>
    </source>
</evidence>
<organism evidence="3 4">
    <name type="scientific">Euplotes crassus</name>
    <dbReference type="NCBI Taxonomy" id="5936"/>
    <lineage>
        <taxon>Eukaryota</taxon>
        <taxon>Sar</taxon>
        <taxon>Alveolata</taxon>
        <taxon>Ciliophora</taxon>
        <taxon>Intramacronucleata</taxon>
        <taxon>Spirotrichea</taxon>
        <taxon>Hypotrichia</taxon>
        <taxon>Euplotida</taxon>
        <taxon>Euplotidae</taxon>
        <taxon>Moneuplotes</taxon>
    </lineage>
</organism>
<evidence type="ECO:0000313" key="4">
    <source>
        <dbReference type="Proteomes" id="UP001295684"/>
    </source>
</evidence>
<dbReference type="Proteomes" id="UP001295684">
    <property type="component" value="Unassembled WGS sequence"/>
</dbReference>
<accession>A0AAD1Y5Y2</accession>
<dbReference type="AlphaFoldDB" id="A0AAD1Y5Y2"/>
<feature type="coiled-coil region" evidence="1">
    <location>
        <begin position="4"/>
        <end position="173"/>
    </location>
</feature>
<sequence>MENLDDYTQMMTQKEEEIRNLAILKAKKLESVLRSKDAVIKDLESQIESLNEQVINNQTKNDQLEETLKEHEEKFVDLSQLFQDKDEQIETLQNQLDALDSSKVQEISSLEQNLLEEKEKCDKLESILKELEWAHDQIKKDHDEELDLIKSQNDEVKRRAEMLQQETRDEVEKMYRAKITQKDLEISKIQEKLDSETRRYNQGIAAVEFENKNLSKEMADLKSKVISTQAENDDMASQLTIKQIDQNKLIEKQKLKIGQLEADIEAQTSLHKERVRDLSQQVEKLLQETHSKDLELTSLKERTQYDIKTVEERCKLDKERLENNYKFQMRKQDDKILDLEREVERLRLKEDASTNKIISLERSLTHHTDRKDQEWKSKFEANQREMMDLKQSLQEKTNKNYLMKEKLDSVELNLESKNNECKKLRFEIRECEDRIRELEDQGHSALKKLTKGSQNQSEVVKSLQDRILELEKELREKHALSLNHKENANHFQAKEIAFSTSKKSKKSKKIAFDDLGLDDDLSDDSLLRDGSEANITEKLLQIKPERDGPAENFSLEALQKENQQLKLVITEMKDEMEKIAGLKAEKKMDRSASELNFYMNTNKKLLSQLDSEKERLDILDKEVEIKAKELEIANSAITNLSKKMSLKDKDIAILIEKLKQQKGVIVSLKAERDKLVGISNDLREELSYKNKLGDSQSQVSFRNFNAQSVELEKIEAKKQDSVRSITLECVRCREISQIQTKNQEIQCNTIMEVPRYSQEDLEVRSNDRYKCKPEMMISQSVALDQNDEIQKLNDEVNHLRETVEDLKIDHMRDTIEEIRKSGLGVPMSEDEEAFNPNSIEMLLKHREELNKEIQVNHGSYDSRPERDTGDYQEAEMRKKRKDKVVKNRLAELKNVYEQNLDEFMDESEPSVY</sequence>
<evidence type="ECO:0000256" key="1">
    <source>
        <dbReference type="SAM" id="Coils"/>
    </source>
</evidence>